<dbReference type="Proteomes" id="UP001165082">
    <property type="component" value="Unassembled WGS sequence"/>
</dbReference>
<name>A0A9W7DQY4_9STRA</name>
<feature type="compositionally biased region" description="Acidic residues" evidence="1">
    <location>
        <begin position="86"/>
        <end position="99"/>
    </location>
</feature>
<keyword evidence="3" id="KW-1185">Reference proteome</keyword>
<dbReference type="EMBL" id="BRXZ01001967">
    <property type="protein sequence ID" value="GMH51065.1"/>
    <property type="molecule type" value="Genomic_DNA"/>
</dbReference>
<feature type="compositionally biased region" description="Acidic residues" evidence="1">
    <location>
        <begin position="48"/>
        <end position="76"/>
    </location>
</feature>
<sequence>MSGLLYGWFVQEGWAEFSYLLLMVVIVVTWRPVSNLGELAGVVELSAFDDEDDEEGDWDGGWNGEEEEEEGMEPEFDMSKMRELASDDDGEDEDEDEEEGKVNPFK</sequence>
<dbReference type="AlphaFoldDB" id="A0A9W7DQY4"/>
<evidence type="ECO:0000256" key="1">
    <source>
        <dbReference type="SAM" id="MobiDB-lite"/>
    </source>
</evidence>
<proteinExistence type="predicted"/>
<comment type="caution">
    <text evidence="2">The sequence shown here is derived from an EMBL/GenBank/DDBJ whole genome shotgun (WGS) entry which is preliminary data.</text>
</comment>
<evidence type="ECO:0000313" key="3">
    <source>
        <dbReference type="Proteomes" id="UP001165082"/>
    </source>
</evidence>
<reference evidence="2" key="1">
    <citation type="submission" date="2022-07" db="EMBL/GenBank/DDBJ databases">
        <title>Genome analysis of Parmales, a sister group of diatoms, reveals the evolutionary specialization of diatoms from phago-mixotrophs to photoautotrophs.</title>
        <authorList>
            <person name="Ban H."/>
            <person name="Sato S."/>
            <person name="Yoshikawa S."/>
            <person name="Kazumasa Y."/>
            <person name="Nakamura Y."/>
            <person name="Ichinomiya M."/>
            <person name="Saitoh K."/>
            <person name="Sato N."/>
            <person name="Blanc-Mathieu R."/>
            <person name="Endo H."/>
            <person name="Kuwata A."/>
            <person name="Ogata H."/>
        </authorList>
    </citation>
    <scope>NUCLEOTIDE SEQUENCE</scope>
</reference>
<protein>
    <submittedName>
        <fullName evidence="2">Uncharacterized protein</fullName>
    </submittedName>
</protein>
<organism evidence="2 3">
    <name type="scientific">Triparma retinervis</name>
    <dbReference type="NCBI Taxonomy" id="2557542"/>
    <lineage>
        <taxon>Eukaryota</taxon>
        <taxon>Sar</taxon>
        <taxon>Stramenopiles</taxon>
        <taxon>Ochrophyta</taxon>
        <taxon>Bolidophyceae</taxon>
        <taxon>Parmales</taxon>
        <taxon>Triparmaceae</taxon>
        <taxon>Triparma</taxon>
    </lineage>
</organism>
<feature type="region of interest" description="Disordered" evidence="1">
    <location>
        <begin position="48"/>
        <end position="106"/>
    </location>
</feature>
<gene>
    <name evidence="2" type="ORF">TrRE_jg5051</name>
</gene>
<accession>A0A9W7DQY4</accession>
<evidence type="ECO:0000313" key="2">
    <source>
        <dbReference type="EMBL" id="GMH51065.1"/>
    </source>
</evidence>